<protein>
    <submittedName>
        <fullName evidence="1">VOC family protein</fullName>
    </submittedName>
</protein>
<keyword evidence="2" id="KW-1185">Reference proteome</keyword>
<gene>
    <name evidence="1" type="ORF">GCM10010201_35450</name>
</gene>
<dbReference type="SUPFAM" id="SSF54593">
    <property type="entry name" value="Glyoxalase/Bleomycin resistance protein/Dihydroxybiphenyl dioxygenase"/>
    <property type="match status" value="1"/>
</dbReference>
<comment type="caution">
    <text evidence="1">The sequence shown here is derived from an EMBL/GenBank/DDBJ whole genome shotgun (WGS) entry which is preliminary data.</text>
</comment>
<dbReference type="Gene3D" id="3.10.180.10">
    <property type="entry name" value="2,3-Dihydroxybiphenyl 1,2-Dioxygenase, domain 1"/>
    <property type="match status" value="1"/>
</dbReference>
<name>A0ABP6B2W8_9ACTN</name>
<evidence type="ECO:0000313" key="2">
    <source>
        <dbReference type="Proteomes" id="UP001499978"/>
    </source>
</evidence>
<evidence type="ECO:0000313" key="1">
    <source>
        <dbReference type="EMBL" id="GAA2532793.1"/>
    </source>
</evidence>
<dbReference type="EMBL" id="BAAARY010000039">
    <property type="protein sequence ID" value="GAA2532793.1"/>
    <property type="molecule type" value="Genomic_DNA"/>
</dbReference>
<dbReference type="InterPro" id="IPR029068">
    <property type="entry name" value="Glyas_Bleomycin-R_OHBP_Dase"/>
</dbReference>
<dbReference type="PANTHER" id="PTHR34109:SF1">
    <property type="entry name" value="VOC DOMAIN-CONTAINING PROTEIN"/>
    <property type="match status" value="1"/>
</dbReference>
<organism evidence="1 2">
    <name type="scientific">Pilimelia columellifera subsp. columellifera</name>
    <dbReference type="NCBI Taxonomy" id="706583"/>
    <lineage>
        <taxon>Bacteria</taxon>
        <taxon>Bacillati</taxon>
        <taxon>Actinomycetota</taxon>
        <taxon>Actinomycetes</taxon>
        <taxon>Micromonosporales</taxon>
        <taxon>Micromonosporaceae</taxon>
        <taxon>Pilimelia</taxon>
    </lineage>
</organism>
<sequence length="123" mass="13376">MAWGKGWCHTCAAPTRLRPSTFYNVAFGAVEIQRWTADDGRIGHAELALAGEVLSVWDADATVAKAVGAGAGIERPVTMRADGARSGWIVDPFGHRWNVQTPGEHVSVEQLRDRVGDQYDITD</sequence>
<dbReference type="Proteomes" id="UP001499978">
    <property type="component" value="Unassembled WGS sequence"/>
</dbReference>
<accession>A0ABP6B2W8</accession>
<reference evidence="2" key="1">
    <citation type="journal article" date="2019" name="Int. J. Syst. Evol. Microbiol.">
        <title>The Global Catalogue of Microorganisms (GCM) 10K type strain sequencing project: providing services to taxonomists for standard genome sequencing and annotation.</title>
        <authorList>
            <consortium name="The Broad Institute Genomics Platform"/>
            <consortium name="The Broad Institute Genome Sequencing Center for Infectious Disease"/>
            <person name="Wu L."/>
            <person name="Ma J."/>
        </authorList>
    </citation>
    <scope>NUCLEOTIDE SEQUENCE [LARGE SCALE GENOMIC DNA]</scope>
    <source>
        <strain evidence="2">JCM 3367</strain>
    </source>
</reference>
<dbReference type="PANTHER" id="PTHR34109">
    <property type="entry name" value="BNAUNNG04460D PROTEIN-RELATED"/>
    <property type="match status" value="1"/>
</dbReference>
<proteinExistence type="predicted"/>